<dbReference type="Proteomes" id="UP001054945">
    <property type="component" value="Unassembled WGS sequence"/>
</dbReference>
<evidence type="ECO:0000313" key="3">
    <source>
        <dbReference type="Proteomes" id="UP001054945"/>
    </source>
</evidence>
<accession>A0AAV4Q3L7</accession>
<name>A0AAV4Q3L7_CAEEX</name>
<evidence type="ECO:0000256" key="1">
    <source>
        <dbReference type="SAM" id="Phobius"/>
    </source>
</evidence>
<dbReference type="PANTHER" id="PTHR34717:SF1">
    <property type="entry name" value="EG:BACR7A4.20 PROTEIN"/>
    <property type="match status" value="1"/>
</dbReference>
<dbReference type="EMBL" id="BPLR01005488">
    <property type="protein sequence ID" value="GIY02726.1"/>
    <property type="molecule type" value="Genomic_DNA"/>
</dbReference>
<gene>
    <name evidence="2" type="primary">ppsA_6</name>
    <name evidence="2" type="ORF">CEXT_295591</name>
</gene>
<keyword evidence="1" id="KW-0472">Membrane</keyword>
<comment type="caution">
    <text evidence="2">The sequence shown here is derived from an EMBL/GenBank/DDBJ whole genome shotgun (WGS) entry which is preliminary data.</text>
</comment>
<proteinExistence type="predicted"/>
<keyword evidence="1" id="KW-1133">Transmembrane helix</keyword>
<dbReference type="PANTHER" id="PTHR34717">
    <property type="entry name" value="EG:BACR7A4.20 PROTEIN"/>
    <property type="match status" value="1"/>
</dbReference>
<evidence type="ECO:0000313" key="2">
    <source>
        <dbReference type="EMBL" id="GIY02726.1"/>
    </source>
</evidence>
<keyword evidence="1" id="KW-0812">Transmembrane</keyword>
<reference evidence="2 3" key="1">
    <citation type="submission" date="2021-06" db="EMBL/GenBank/DDBJ databases">
        <title>Caerostris extrusa draft genome.</title>
        <authorList>
            <person name="Kono N."/>
            <person name="Arakawa K."/>
        </authorList>
    </citation>
    <scope>NUCLEOTIDE SEQUENCE [LARGE SCALE GENOMIC DNA]</scope>
</reference>
<protein>
    <submittedName>
        <fullName evidence="2">Phosphoenolpyruvate synthase</fullName>
    </submittedName>
</protein>
<dbReference type="AlphaFoldDB" id="A0AAV4Q3L7"/>
<keyword evidence="3" id="KW-1185">Reference proteome</keyword>
<organism evidence="2 3">
    <name type="scientific">Caerostris extrusa</name>
    <name type="common">Bark spider</name>
    <name type="synonym">Caerostris bankana</name>
    <dbReference type="NCBI Taxonomy" id="172846"/>
    <lineage>
        <taxon>Eukaryota</taxon>
        <taxon>Metazoa</taxon>
        <taxon>Ecdysozoa</taxon>
        <taxon>Arthropoda</taxon>
        <taxon>Chelicerata</taxon>
        <taxon>Arachnida</taxon>
        <taxon>Araneae</taxon>
        <taxon>Araneomorphae</taxon>
        <taxon>Entelegynae</taxon>
        <taxon>Araneoidea</taxon>
        <taxon>Araneidae</taxon>
        <taxon>Caerostris</taxon>
    </lineage>
</organism>
<sequence length="218" mass="25248">MIVSFIITLFTAPLELLYWIKWLVAYVTIRFYTAFRKRRFDFYDVDALGDPIKLGYVIPPLEKELESPFPESHLQEAADEIFFYGVNTKSECLLVRIARGLNQVADAWIYLKLANGKIYNHTESMGYQQSADGNSHTFSCGRLQMHYLSPMRRWRIFYCGMLTKLQGNQKDVEETVFVKFVFLWKASSDVYDCTLDSNPEGFASAMARAPWKVPFVAL</sequence>
<feature type="transmembrane region" description="Helical" evidence="1">
    <location>
        <begin position="6"/>
        <end position="29"/>
    </location>
</feature>